<dbReference type="RefSeq" id="YP_009609847.1">
    <property type="nucleotide sequence ID" value="NC_041997.1"/>
</dbReference>
<keyword evidence="2" id="KW-1185">Reference proteome</keyword>
<dbReference type="KEGG" id="vg:40085932"/>
<organism evidence="1 2">
    <name type="scientific">Acidovorax phage ACP17</name>
    <dbReference type="NCBI Taxonomy" id="2010329"/>
    <lineage>
        <taxon>Viruses</taxon>
        <taxon>Duplodnaviria</taxon>
        <taxon>Heunggongvirae</taxon>
        <taxon>Uroviricota</taxon>
        <taxon>Caudoviricetes</taxon>
        <taxon>Busanvirus</taxon>
        <taxon>Busanvirus ACP17</taxon>
    </lineage>
</organism>
<dbReference type="GeneID" id="40085932"/>
<name>A0A218M3B3_9CAUD</name>
<dbReference type="Proteomes" id="UP000224101">
    <property type="component" value="Segment"/>
</dbReference>
<protein>
    <submittedName>
        <fullName evidence="1">Uncharacterized protein</fullName>
    </submittedName>
</protein>
<evidence type="ECO:0000313" key="2">
    <source>
        <dbReference type="Proteomes" id="UP000224101"/>
    </source>
</evidence>
<proteinExistence type="predicted"/>
<reference evidence="1 2" key="1">
    <citation type="submission" date="2017-08" db="EMBL/GenBank/DDBJ databases">
        <title>Characterization and complete genome sequence of novel bacteriophage infecting the causal agent of bacterial fruit blotch, Acidovorax citrulli.</title>
        <authorList>
            <person name="Midani A.R."/>
            <person name="Park S.-H."/>
            <person name="Choi T.-J."/>
        </authorList>
    </citation>
    <scope>NUCLEOTIDE SEQUENCE [LARGE SCALE GENOMIC DNA]</scope>
</reference>
<evidence type="ECO:0000313" key="1">
    <source>
        <dbReference type="EMBL" id="ASD50528.1"/>
    </source>
</evidence>
<dbReference type="EMBL" id="KY979132">
    <property type="protein sequence ID" value="ASD50528.1"/>
    <property type="molecule type" value="Genomic_DNA"/>
</dbReference>
<sequence>MTQENNQIAAQIIAWRDAHNVILVQPSEVVLARRLVAKHEAETQKKFVEWLQQGAALAEQVDGDIEVNGEVIDGDTITGEAEDAASEYAYDNGLEWDGDLAEPGFWEPSTC</sequence>
<accession>A0A218M3B3</accession>